<name>A0A3M7P5Q0_BRAPC</name>
<dbReference type="EMBL" id="REGN01013091">
    <property type="protein sequence ID" value="RMZ94385.1"/>
    <property type="molecule type" value="Genomic_DNA"/>
</dbReference>
<keyword evidence="2" id="KW-1185">Reference proteome</keyword>
<evidence type="ECO:0000313" key="1">
    <source>
        <dbReference type="EMBL" id="RMZ94385.1"/>
    </source>
</evidence>
<evidence type="ECO:0000313" key="2">
    <source>
        <dbReference type="Proteomes" id="UP000276133"/>
    </source>
</evidence>
<sequence length="109" mass="12557">MITLDGSFNFQEPLINSDRGIRVKVGFGFSVRYFEQTCPLIFSNSDIDLLQIYGLTKTFLKKNILGFSTINEKINSSIKNLEIKAYKIDLSERIFDSNVFENVHQLDLK</sequence>
<dbReference type="AlphaFoldDB" id="A0A3M7P5Q0"/>
<feature type="non-terminal residue" evidence="1">
    <location>
        <position position="109"/>
    </location>
</feature>
<accession>A0A3M7P5Q0</accession>
<dbReference type="OrthoDB" id="10207066at2759"/>
<comment type="caution">
    <text evidence="1">The sequence shown here is derived from an EMBL/GenBank/DDBJ whole genome shotgun (WGS) entry which is preliminary data.</text>
</comment>
<gene>
    <name evidence="1" type="ORF">BpHYR1_025727</name>
</gene>
<organism evidence="1 2">
    <name type="scientific">Brachionus plicatilis</name>
    <name type="common">Marine rotifer</name>
    <name type="synonym">Brachionus muelleri</name>
    <dbReference type="NCBI Taxonomy" id="10195"/>
    <lineage>
        <taxon>Eukaryota</taxon>
        <taxon>Metazoa</taxon>
        <taxon>Spiralia</taxon>
        <taxon>Gnathifera</taxon>
        <taxon>Rotifera</taxon>
        <taxon>Eurotatoria</taxon>
        <taxon>Monogononta</taxon>
        <taxon>Pseudotrocha</taxon>
        <taxon>Ploima</taxon>
        <taxon>Brachionidae</taxon>
        <taxon>Brachionus</taxon>
    </lineage>
</organism>
<dbReference type="Proteomes" id="UP000276133">
    <property type="component" value="Unassembled WGS sequence"/>
</dbReference>
<proteinExistence type="predicted"/>
<reference evidence="1 2" key="1">
    <citation type="journal article" date="2018" name="Sci. Rep.">
        <title>Genomic signatures of local adaptation to the degree of environmental predictability in rotifers.</title>
        <authorList>
            <person name="Franch-Gras L."/>
            <person name="Hahn C."/>
            <person name="Garcia-Roger E.M."/>
            <person name="Carmona M.J."/>
            <person name="Serra M."/>
            <person name="Gomez A."/>
        </authorList>
    </citation>
    <scope>NUCLEOTIDE SEQUENCE [LARGE SCALE GENOMIC DNA]</scope>
    <source>
        <strain evidence="1">HYR1</strain>
    </source>
</reference>
<protein>
    <submittedName>
        <fullName evidence="1">Uncharacterized protein</fullName>
    </submittedName>
</protein>